<dbReference type="Pfam" id="PF12974">
    <property type="entry name" value="Phosphonate-bd"/>
    <property type="match status" value="1"/>
</dbReference>
<dbReference type="Proteomes" id="UP000594118">
    <property type="component" value="Chromosome"/>
</dbReference>
<dbReference type="PANTHER" id="PTHR35841">
    <property type="entry name" value="PHOSPHONATES-BINDING PERIPLASMIC PROTEIN"/>
    <property type="match status" value="1"/>
</dbReference>
<reference evidence="1 2" key="1">
    <citation type="submission" date="2019-10" db="EMBL/GenBank/DDBJ databases">
        <title>Pseudopuniceibacterium sp. HQ09 islated from Antarctica.</title>
        <authorList>
            <person name="Liao L."/>
            <person name="Su S."/>
            <person name="Chen B."/>
            <person name="Yu Y."/>
        </authorList>
    </citation>
    <scope>NUCLEOTIDE SEQUENCE [LARGE SCALE GENOMIC DNA]</scope>
    <source>
        <strain evidence="1 2">HQ09</strain>
    </source>
</reference>
<name>A0A7L9WKE8_9RHOB</name>
<evidence type="ECO:0000313" key="1">
    <source>
        <dbReference type="EMBL" id="QOL80875.1"/>
    </source>
</evidence>
<organism evidence="1 2">
    <name type="scientific">Pseudooceanicola spongiae</name>
    <dbReference type="NCBI Taxonomy" id="2613965"/>
    <lineage>
        <taxon>Bacteria</taxon>
        <taxon>Pseudomonadati</taxon>
        <taxon>Pseudomonadota</taxon>
        <taxon>Alphaproteobacteria</taxon>
        <taxon>Rhodobacterales</taxon>
        <taxon>Paracoccaceae</taxon>
        <taxon>Pseudooceanicola</taxon>
    </lineage>
</organism>
<dbReference type="RefSeq" id="WP_193083192.1">
    <property type="nucleotide sequence ID" value="NZ_CP045201.1"/>
</dbReference>
<dbReference type="SUPFAM" id="SSF53850">
    <property type="entry name" value="Periplasmic binding protein-like II"/>
    <property type="match status" value="1"/>
</dbReference>
<evidence type="ECO:0000313" key="2">
    <source>
        <dbReference type="Proteomes" id="UP000594118"/>
    </source>
</evidence>
<dbReference type="KEGG" id="pshq:F3W81_08655"/>
<accession>A0A7L9WKE8</accession>
<dbReference type="PANTHER" id="PTHR35841:SF1">
    <property type="entry name" value="PHOSPHONATES-BINDING PERIPLASMIC PROTEIN"/>
    <property type="match status" value="1"/>
</dbReference>
<dbReference type="Gene3D" id="3.40.190.10">
    <property type="entry name" value="Periplasmic binding protein-like II"/>
    <property type="match status" value="1"/>
</dbReference>
<protein>
    <submittedName>
        <fullName evidence="1">PhnD/SsuA/transferrin family substrate-binding protein</fullName>
    </submittedName>
</protein>
<proteinExistence type="predicted"/>
<gene>
    <name evidence="1" type="ORF">F3W81_08655</name>
</gene>
<keyword evidence="2" id="KW-1185">Reference proteome</keyword>
<dbReference type="EMBL" id="CP045201">
    <property type="protein sequence ID" value="QOL80875.1"/>
    <property type="molecule type" value="Genomic_DNA"/>
</dbReference>
<dbReference type="AlphaFoldDB" id="A0A7L9WKE8"/>
<sequence>MGAPASANGPSIAAFPMYDRPETAPIYDRLWQATRDALGHGPATLTRGPDLWDIWQSPDLLIAQTCGLPFRSRLKGHVTLIGTPDPGLPDLAPGQYQSLIVVHRDAPARRFADLAGQRFAYNEALSQSGWAALAAHAAQRNTPLGPLLQTGSHTASARAVAEGRAAAASLDRVTWQLLAAFEPFARDLRILEQTEPTPALPFITALGRDPAPLRAALSRGLAALSPDERALIGFTRLIATKGADYFAIPLPPTPPQGGLTQSQS</sequence>